<protein>
    <recommendedName>
        <fullName evidence="2">ribonuclease H</fullName>
        <ecNumber evidence="2">3.1.26.4</ecNumber>
    </recommendedName>
</protein>
<feature type="non-terminal residue" evidence="10">
    <location>
        <position position="84"/>
    </location>
</feature>
<dbReference type="AlphaFoldDB" id="A0A852MI48"/>
<evidence type="ECO:0000256" key="8">
    <source>
        <dbReference type="ARBA" id="ARBA00022918"/>
    </source>
</evidence>
<organism evidence="10 11">
    <name type="scientific">Centropus bengalensis</name>
    <name type="common">lesser coucal</name>
    <dbReference type="NCBI Taxonomy" id="1463675"/>
    <lineage>
        <taxon>Eukaryota</taxon>
        <taxon>Metazoa</taxon>
        <taxon>Chordata</taxon>
        <taxon>Craniata</taxon>
        <taxon>Vertebrata</taxon>
        <taxon>Euteleostomi</taxon>
        <taxon>Archelosauria</taxon>
        <taxon>Archosauria</taxon>
        <taxon>Dinosauria</taxon>
        <taxon>Saurischia</taxon>
        <taxon>Theropoda</taxon>
        <taxon>Coelurosauria</taxon>
        <taxon>Aves</taxon>
        <taxon>Neognathae</taxon>
        <taxon>Neoaves</taxon>
        <taxon>Otidimorphae</taxon>
        <taxon>Cuculiformes</taxon>
        <taxon>Centropidae</taxon>
        <taxon>Centropus</taxon>
    </lineage>
</organism>
<dbReference type="InterPro" id="IPR000477">
    <property type="entry name" value="RT_dom"/>
</dbReference>
<dbReference type="Proteomes" id="UP000632886">
    <property type="component" value="Unassembled WGS sequence"/>
</dbReference>
<dbReference type="EMBL" id="WBNK01007195">
    <property type="protein sequence ID" value="NXY00596.1"/>
    <property type="molecule type" value="Genomic_DNA"/>
</dbReference>
<dbReference type="Gene3D" id="3.30.70.270">
    <property type="match status" value="2"/>
</dbReference>
<dbReference type="EC" id="3.1.26.4" evidence="2"/>
<evidence type="ECO:0000256" key="3">
    <source>
        <dbReference type="ARBA" id="ARBA00022679"/>
    </source>
</evidence>
<evidence type="ECO:0000313" key="11">
    <source>
        <dbReference type="Proteomes" id="UP000632886"/>
    </source>
</evidence>
<gene>
    <name evidence="10" type="primary">Hervk_2</name>
    <name evidence="10" type="ORF">CENBEN_R14956</name>
</gene>
<evidence type="ECO:0000256" key="2">
    <source>
        <dbReference type="ARBA" id="ARBA00012180"/>
    </source>
</evidence>
<dbReference type="PROSITE" id="PS50878">
    <property type="entry name" value="RT_POL"/>
    <property type="match status" value="1"/>
</dbReference>
<keyword evidence="4" id="KW-0548">Nucleotidyltransferase</keyword>
<keyword evidence="11" id="KW-1185">Reference proteome</keyword>
<dbReference type="PANTHER" id="PTHR41694">
    <property type="entry name" value="ENDOGENOUS RETROVIRUS GROUP K MEMBER POL PROTEIN"/>
    <property type="match status" value="1"/>
</dbReference>
<dbReference type="SUPFAM" id="SSF56672">
    <property type="entry name" value="DNA/RNA polymerases"/>
    <property type="match status" value="1"/>
</dbReference>
<keyword evidence="7" id="KW-0378">Hydrolase</keyword>
<feature type="non-terminal residue" evidence="10">
    <location>
        <position position="1"/>
    </location>
</feature>
<accession>A0A852MI48</accession>
<keyword evidence="3" id="KW-0808">Transferase</keyword>
<dbReference type="GO" id="GO:0035613">
    <property type="term" value="F:RNA stem-loop binding"/>
    <property type="evidence" value="ECO:0007669"/>
    <property type="project" value="TreeGrafter"/>
</dbReference>
<dbReference type="InterPro" id="IPR043502">
    <property type="entry name" value="DNA/RNA_pol_sf"/>
</dbReference>
<proteinExistence type="inferred from homology"/>
<evidence type="ECO:0000256" key="6">
    <source>
        <dbReference type="ARBA" id="ARBA00022759"/>
    </source>
</evidence>
<sequence length="84" mass="9848">LFPEAIIHHYMDDILICAADKTYLDKTVKKTIETIEEAGFEIREDKVQHTSPWTYLGLLIRERTIVPQQLTIRDDPKTLRDLHS</sequence>
<name>A0A852MI48_9AVES</name>
<keyword evidence="6" id="KW-0255">Endonuclease</keyword>
<keyword evidence="5" id="KW-0540">Nuclease</keyword>
<keyword evidence="8" id="KW-0695">RNA-directed DNA polymerase</keyword>
<evidence type="ECO:0000256" key="7">
    <source>
        <dbReference type="ARBA" id="ARBA00022801"/>
    </source>
</evidence>
<dbReference type="GO" id="GO:0004523">
    <property type="term" value="F:RNA-DNA hybrid ribonuclease activity"/>
    <property type="evidence" value="ECO:0007669"/>
    <property type="project" value="UniProtKB-EC"/>
</dbReference>
<evidence type="ECO:0000256" key="5">
    <source>
        <dbReference type="ARBA" id="ARBA00022722"/>
    </source>
</evidence>
<evidence type="ECO:0000256" key="4">
    <source>
        <dbReference type="ARBA" id="ARBA00022695"/>
    </source>
</evidence>
<dbReference type="GO" id="GO:0003964">
    <property type="term" value="F:RNA-directed DNA polymerase activity"/>
    <property type="evidence" value="ECO:0007669"/>
    <property type="project" value="UniProtKB-KW"/>
</dbReference>
<comment type="caution">
    <text evidence="10">The sequence shown here is derived from an EMBL/GenBank/DDBJ whole genome shotgun (WGS) entry which is preliminary data.</text>
</comment>
<evidence type="ECO:0000313" key="10">
    <source>
        <dbReference type="EMBL" id="NXY00596.1"/>
    </source>
</evidence>
<feature type="domain" description="Reverse transcriptase" evidence="9">
    <location>
        <begin position="1"/>
        <end position="60"/>
    </location>
</feature>
<evidence type="ECO:0000259" key="9">
    <source>
        <dbReference type="PROSITE" id="PS50878"/>
    </source>
</evidence>
<dbReference type="PANTHER" id="PTHR41694:SF3">
    <property type="entry name" value="RNA-DIRECTED DNA POLYMERASE-RELATED"/>
    <property type="match status" value="1"/>
</dbReference>
<evidence type="ECO:0000256" key="1">
    <source>
        <dbReference type="ARBA" id="ARBA00010879"/>
    </source>
</evidence>
<reference evidence="10 11" key="1">
    <citation type="submission" date="2020-02" db="EMBL/GenBank/DDBJ databases">
        <title>Bird 10,000 Genomes (B10K) Project - Family phase.</title>
        <authorList>
            <person name="Zhang G."/>
        </authorList>
    </citation>
    <scope>NUCLEOTIDE SEQUENCE [LARGE SCALE GENOMIC DNA]</scope>
    <source>
        <strain evidence="10">B10K-DU-017-21</strain>
    </source>
</reference>
<dbReference type="InterPro" id="IPR043128">
    <property type="entry name" value="Rev_trsase/Diguanyl_cyclase"/>
</dbReference>
<comment type="similarity">
    <text evidence="1">Belongs to the beta type-B retroviral polymerase family. HERV class-II K(HML-2) pol subfamily.</text>
</comment>
<dbReference type="Pfam" id="PF00078">
    <property type="entry name" value="RVT_1"/>
    <property type="match status" value="1"/>
</dbReference>